<evidence type="ECO:0000256" key="6">
    <source>
        <dbReference type="ARBA" id="ARBA00022989"/>
    </source>
</evidence>
<evidence type="ECO:0000256" key="3">
    <source>
        <dbReference type="ARBA" id="ARBA00022448"/>
    </source>
</evidence>
<name>A0A0K6IN57_9GAMM</name>
<reference evidence="10" key="1">
    <citation type="submission" date="2015-08" db="EMBL/GenBank/DDBJ databases">
        <authorList>
            <person name="Varghese N."/>
        </authorList>
    </citation>
    <scope>NUCLEOTIDE SEQUENCE [LARGE SCALE GENOMIC DNA]</scope>
    <source>
        <strain evidence="10">JCM 18476</strain>
    </source>
</reference>
<gene>
    <name evidence="9" type="ORF">Ga0061065_107124</name>
</gene>
<feature type="transmembrane region" description="Helical" evidence="8">
    <location>
        <begin position="133"/>
        <end position="158"/>
    </location>
</feature>
<dbReference type="Proteomes" id="UP000182769">
    <property type="component" value="Unassembled WGS sequence"/>
</dbReference>
<comment type="subcellular location">
    <subcellularLocation>
        <location evidence="1">Cell membrane</location>
        <topology evidence="1">Multi-pass membrane protein</topology>
    </subcellularLocation>
</comment>
<evidence type="ECO:0000256" key="4">
    <source>
        <dbReference type="ARBA" id="ARBA00022475"/>
    </source>
</evidence>
<feature type="transmembrane region" description="Helical" evidence="8">
    <location>
        <begin position="206"/>
        <end position="231"/>
    </location>
</feature>
<protein>
    <submittedName>
        <fullName evidence="9">Predicted branched-chain amino acid permease (Azaleucine resistance)</fullName>
    </submittedName>
</protein>
<evidence type="ECO:0000256" key="1">
    <source>
        <dbReference type="ARBA" id="ARBA00004651"/>
    </source>
</evidence>
<dbReference type="Pfam" id="PF03591">
    <property type="entry name" value="AzlC"/>
    <property type="match status" value="1"/>
</dbReference>
<proteinExistence type="inferred from homology"/>
<feature type="transmembrane region" description="Helical" evidence="8">
    <location>
        <begin position="62"/>
        <end position="84"/>
    </location>
</feature>
<comment type="similarity">
    <text evidence="2">Belongs to the AzlC family.</text>
</comment>
<evidence type="ECO:0000256" key="5">
    <source>
        <dbReference type="ARBA" id="ARBA00022692"/>
    </source>
</evidence>
<keyword evidence="10" id="KW-1185">Reference proteome</keyword>
<keyword evidence="5 8" id="KW-0812">Transmembrane</keyword>
<keyword evidence="7 8" id="KW-0472">Membrane</keyword>
<dbReference type="PANTHER" id="PTHR34979:SF1">
    <property type="entry name" value="INNER MEMBRANE PROTEIN YGAZ"/>
    <property type="match status" value="1"/>
</dbReference>
<dbReference type="STRING" id="1137284.GCA_001418205_02419"/>
<keyword evidence="3" id="KW-0813">Transport</keyword>
<dbReference type="InterPro" id="IPR011606">
    <property type="entry name" value="Brnchd-chn_aa_trnsp_permease"/>
</dbReference>
<evidence type="ECO:0000313" key="10">
    <source>
        <dbReference type="Proteomes" id="UP000182769"/>
    </source>
</evidence>
<evidence type="ECO:0000256" key="7">
    <source>
        <dbReference type="ARBA" id="ARBA00023136"/>
    </source>
</evidence>
<organism evidence="9 10">
    <name type="scientific">Marinomonas fungiae</name>
    <dbReference type="NCBI Taxonomy" id="1137284"/>
    <lineage>
        <taxon>Bacteria</taxon>
        <taxon>Pseudomonadati</taxon>
        <taxon>Pseudomonadota</taxon>
        <taxon>Gammaproteobacteria</taxon>
        <taxon>Oceanospirillales</taxon>
        <taxon>Oceanospirillaceae</taxon>
        <taxon>Marinomonas</taxon>
    </lineage>
</organism>
<feature type="transmembrane region" description="Helical" evidence="8">
    <location>
        <begin position="164"/>
        <end position="185"/>
    </location>
</feature>
<feature type="transmembrane region" description="Helical" evidence="8">
    <location>
        <begin position="27"/>
        <end position="55"/>
    </location>
</feature>
<evidence type="ECO:0000313" key="9">
    <source>
        <dbReference type="EMBL" id="CUB04550.1"/>
    </source>
</evidence>
<dbReference type="EMBL" id="CYHG01000007">
    <property type="protein sequence ID" value="CUB04550.1"/>
    <property type="molecule type" value="Genomic_DNA"/>
</dbReference>
<evidence type="ECO:0000256" key="8">
    <source>
        <dbReference type="SAM" id="Phobius"/>
    </source>
</evidence>
<keyword evidence="4" id="KW-1003">Cell membrane</keyword>
<evidence type="ECO:0000256" key="2">
    <source>
        <dbReference type="ARBA" id="ARBA00010735"/>
    </source>
</evidence>
<dbReference type="GO" id="GO:0005886">
    <property type="term" value="C:plasma membrane"/>
    <property type="evidence" value="ECO:0007669"/>
    <property type="project" value="UniProtKB-SubCell"/>
</dbReference>
<dbReference type="RefSeq" id="WP_055463494.1">
    <property type="nucleotide sequence ID" value="NZ_CYHG01000007.1"/>
</dbReference>
<dbReference type="OrthoDB" id="3181706at2"/>
<dbReference type="PANTHER" id="PTHR34979">
    <property type="entry name" value="INNER MEMBRANE PROTEIN YGAZ"/>
    <property type="match status" value="1"/>
</dbReference>
<accession>A0A0K6IN57</accession>
<dbReference type="GO" id="GO:1903785">
    <property type="term" value="P:L-valine transmembrane transport"/>
    <property type="evidence" value="ECO:0007669"/>
    <property type="project" value="TreeGrafter"/>
</dbReference>
<keyword evidence="6 8" id="KW-1133">Transmembrane helix</keyword>
<sequence length="242" mass="26475">MNTVAPTLLSNPWKQGAKDALPLLGGYIPVAVSFGLFSVQSGFGVLETILVSAFIYAGASQFLFVAMVVSGAPIWLVIVMTLLINSRHLVYGPNIAPYLQKDVRWLPLMHLLTDQIFALTLTRMPDMTPSDRLRWYVSAGVIAWLSWIFGTALGAIAGEELMQRWPLIGEVLPFALPALFLVMVLPRCTDRRWTITMVMATSTAMLLKLSGFPNMAIPAAAICGVLAYYAIQARPTDKGELS</sequence>
<dbReference type="AlphaFoldDB" id="A0A0K6IN57"/>